<accession>A0ABW2YFL1</accession>
<evidence type="ECO:0000313" key="1">
    <source>
        <dbReference type="EMBL" id="MFD0726426.1"/>
    </source>
</evidence>
<protein>
    <recommendedName>
        <fullName evidence="3">Lipoprotein</fullName>
    </recommendedName>
</protein>
<gene>
    <name evidence="1" type="ORF">ACFQ0E_12560</name>
</gene>
<reference evidence="2" key="1">
    <citation type="journal article" date="2019" name="Int. J. Syst. Evol. Microbiol.">
        <title>The Global Catalogue of Microorganisms (GCM) 10K type strain sequencing project: providing services to taxonomists for standard genome sequencing and annotation.</title>
        <authorList>
            <consortium name="The Broad Institute Genomics Platform"/>
            <consortium name="The Broad Institute Genome Sequencing Center for Infectious Disease"/>
            <person name="Wu L."/>
            <person name="Ma J."/>
        </authorList>
    </citation>
    <scope>NUCLEOTIDE SEQUENCE [LARGE SCALE GENOMIC DNA]</scope>
    <source>
        <strain evidence="2">CCUG 55585</strain>
    </source>
</reference>
<sequence length="263" mass="29113">MRQHSDRPQSITRMHHDPQSAVVEAVGIMAPRTHPHPSRCFASMPYAALLLLFFVTGCTTLPEDAVHVGNVQKISDDHLEIEQGASFSSIGFIADSDVVRQLETIKQGDEVRAVFGDAPGNAKTRTNRLLSIRRCAAGDAECRADRRKREERDAALQMQISELSASYERCQLAMNASLPEKFRDALEDSKGETRSIPDRNALSAEERMCSKSFIEEYRKAFFDACNLNRCGENIGGGCSHLAGYSTTNDVIDASIRSCRARTD</sequence>
<proteinExistence type="predicted"/>
<dbReference type="EMBL" id="JBHTIF010000002">
    <property type="protein sequence ID" value="MFD0726426.1"/>
    <property type="molecule type" value="Genomic_DNA"/>
</dbReference>
<evidence type="ECO:0008006" key="3">
    <source>
        <dbReference type="Google" id="ProtNLM"/>
    </source>
</evidence>
<comment type="caution">
    <text evidence="1">The sequence shown here is derived from an EMBL/GenBank/DDBJ whole genome shotgun (WGS) entry which is preliminary data.</text>
</comment>
<name>A0ABW2YFL1_9GAMM</name>
<dbReference type="Proteomes" id="UP001597110">
    <property type="component" value="Unassembled WGS sequence"/>
</dbReference>
<keyword evidence="2" id="KW-1185">Reference proteome</keyword>
<organism evidence="1 2">
    <name type="scientific">Lysobacter brunescens</name>
    <dbReference type="NCBI Taxonomy" id="262323"/>
    <lineage>
        <taxon>Bacteria</taxon>
        <taxon>Pseudomonadati</taxon>
        <taxon>Pseudomonadota</taxon>
        <taxon>Gammaproteobacteria</taxon>
        <taxon>Lysobacterales</taxon>
        <taxon>Lysobacteraceae</taxon>
        <taxon>Lysobacter</taxon>
    </lineage>
</organism>
<evidence type="ECO:0000313" key="2">
    <source>
        <dbReference type="Proteomes" id="UP001597110"/>
    </source>
</evidence>
<dbReference type="RefSeq" id="WP_386824309.1">
    <property type="nucleotide sequence ID" value="NZ_JBHTIF010000002.1"/>
</dbReference>